<feature type="domain" description="EF-hand" evidence="6">
    <location>
        <begin position="377"/>
        <end position="412"/>
    </location>
</feature>
<dbReference type="PANTHER" id="PTHR31952:SF1">
    <property type="entry name" value="CB1 CANNABINOID RECEPTOR-INTERACTING PROTEIN 1"/>
    <property type="match status" value="1"/>
</dbReference>
<reference evidence="7" key="1">
    <citation type="submission" date="2017-05" db="UniProtKB">
        <authorList>
            <consortium name="EnsemblMetazoa"/>
        </authorList>
    </citation>
    <scope>IDENTIFICATION</scope>
</reference>
<proteinExistence type="inferred from homology"/>
<dbReference type="InterPro" id="IPR011992">
    <property type="entry name" value="EF-hand-dom_pair"/>
</dbReference>
<keyword evidence="4" id="KW-0106">Calcium</keyword>
<comment type="function">
    <text evidence="1">Suppresses cannabinoid receptor CNR1-mediated tonic inhibition of voltage-gated calcium channels.</text>
</comment>
<evidence type="ECO:0000256" key="5">
    <source>
        <dbReference type="ARBA" id="ARBA00026030"/>
    </source>
</evidence>
<dbReference type="PROSITE" id="PS50222">
    <property type="entry name" value="EF_HAND_2"/>
    <property type="match status" value="1"/>
</dbReference>
<evidence type="ECO:0000256" key="1">
    <source>
        <dbReference type="ARBA" id="ARBA00003884"/>
    </source>
</evidence>
<evidence type="ECO:0000313" key="7">
    <source>
        <dbReference type="EnsemblMetazoa" id="Aqu2.1.40817_001"/>
    </source>
</evidence>
<evidence type="ECO:0000256" key="3">
    <source>
        <dbReference type="ARBA" id="ARBA00015651"/>
    </source>
</evidence>
<dbReference type="GO" id="GO:0005509">
    <property type="term" value="F:calcium ion binding"/>
    <property type="evidence" value="ECO:0007669"/>
    <property type="project" value="InterPro"/>
</dbReference>
<dbReference type="InterPro" id="IPR002048">
    <property type="entry name" value="EF_hand_dom"/>
</dbReference>
<sequence length="446" mass="50320">MTSTDFFVSLSIYDPKNGRHVFFKTDGKRFEEDRTIKISCDAKYDLTVTVRPPGIENLTLLKLRMGSDEITPDKKTEESKGIIYSLSWFTNGYKPTKKGARNDLRIGFKFAQGELIFPAQVKFYPLSDSTHVVWGTKWDLQTASQLDCLGAGADGVWASLCEEGAALGHASSAVTMMNLVRLGNTKILKKYNCTQLRKSAMAVTKLTTGKPPHPKQVVYGERAVDLVLGSAGVGDFDLAEFFGIETPNRITTLATVEMIKDRLVNLFGDHEQFNDELCGKMKEQMLLDLRSGKKEEYHSPAGIALLFDKAGGKLTPEMGEAISKVSLNSSHHQGLIDEIRKEWDRWDNQEEGDDKGDGMLLFDSFYHGFMAPYFGCYRCDRTKKAMKALDMDQDGYVDWYEFLVYIKWALCQYPETTDPDVLLSIAFEEGLIPAMRDEKIMKERLQ</sequence>
<dbReference type="EnsemblMetazoa" id="Aqu2.1.40817_001">
    <property type="protein sequence ID" value="Aqu2.1.40817_001"/>
    <property type="gene ID" value="Aqu2.1.40817"/>
</dbReference>
<evidence type="ECO:0000256" key="4">
    <source>
        <dbReference type="ARBA" id="ARBA00022837"/>
    </source>
</evidence>
<dbReference type="InterPro" id="IPR029204">
    <property type="entry name" value="CNRIP1"/>
</dbReference>
<dbReference type="SUPFAM" id="SSF47473">
    <property type="entry name" value="EF-hand"/>
    <property type="match status" value="1"/>
</dbReference>
<dbReference type="OrthoDB" id="5952569at2759"/>
<dbReference type="PROSITE" id="PS00018">
    <property type="entry name" value="EF_HAND_1"/>
    <property type="match status" value="1"/>
</dbReference>
<dbReference type="PANTHER" id="PTHR31952">
    <property type="entry name" value="CB1 CANNABINOID RECEPTOR-INTERACTING PROTEIN 1"/>
    <property type="match status" value="1"/>
</dbReference>
<dbReference type="STRING" id="400682.A0A1X7VL80"/>
<dbReference type="InParanoid" id="A0A1X7VL80"/>
<comment type="similarity">
    <text evidence="2">Belongs to the CNRIP family.</text>
</comment>
<protein>
    <recommendedName>
        <fullName evidence="3">CB1 cannabinoid receptor-interacting protein 1</fullName>
    </recommendedName>
</protein>
<dbReference type="eggNOG" id="ENOG502QUTJ">
    <property type="taxonomic scope" value="Eukaryota"/>
</dbReference>
<name>A0A1X7VL80_AMPQE</name>
<dbReference type="Pfam" id="PF15043">
    <property type="entry name" value="CNRIP1"/>
    <property type="match status" value="1"/>
</dbReference>
<dbReference type="GO" id="GO:0031718">
    <property type="term" value="F:type 1 cannabinoid receptor binding"/>
    <property type="evidence" value="ECO:0007669"/>
    <property type="project" value="TreeGrafter"/>
</dbReference>
<evidence type="ECO:0000256" key="2">
    <source>
        <dbReference type="ARBA" id="ARBA00007288"/>
    </source>
</evidence>
<accession>A0A1X7VL80</accession>
<comment type="subunit">
    <text evidence="5">Interacts with the cannabinoid receptor CNR1 (via C-terminus). Does not interact with cannabinoid receptor CNR2.</text>
</comment>
<dbReference type="InterPro" id="IPR018247">
    <property type="entry name" value="EF_Hand_1_Ca_BS"/>
</dbReference>
<evidence type="ECO:0000259" key="6">
    <source>
        <dbReference type="PROSITE" id="PS50222"/>
    </source>
</evidence>
<dbReference type="GO" id="GO:0005886">
    <property type="term" value="C:plasma membrane"/>
    <property type="evidence" value="ECO:0007669"/>
    <property type="project" value="TreeGrafter"/>
</dbReference>
<organism evidence="7">
    <name type="scientific">Amphimedon queenslandica</name>
    <name type="common">Sponge</name>
    <dbReference type="NCBI Taxonomy" id="400682"/>
    <lineage>
        <taxon>Eukaryota</taxon>
        <taxon>Metazoa</taxon>
        <taxon>Porifera</taxon>
        <taxon>Demospongiae</taxon>
        <taxon>Heteroscleromorpha</taxon>
        <taxon>Haplosclerida</taxon>
        <taxon>Niphatidae</taxon>
        <taxon>Amphimedon</taxon>
    </lineage>
</organism>
<dbReference type="AlphaFoldDB" id="A0A1X7VL80"/>